<feature type="compositionally biased region" description="Basic and acidic residues" evidence="1">
    <location>
        <begin position="93"/>
        <end position="105"/>
    </location>
</feature>
<feature type="compositionally biased region" description="Acidic residues" evidence="1">
    <location>
        <begin position="131"/>
        <end position="172"/>
    </location>
</feature>
<protein>
    <submittedName>
        <fullName evidence="2">18584_t:CDS:1</fullName>
    </submittedName>
</protein>
<proteinExistence type="predicted"/>
<evidence type="ECO:0000256" key="1">
    <source>
        <dbReference type="SAM" id="MobiDB-lite"/>
    </source>
</evidence>
<feature type="compositionally biased region" description="Basic and acidic residues" evidence="1">
    <location>
        <begin position="47"/>
        <end position="61"/>
    </location>
</feature>
<feature type="non-terminal residue" evidence="2">
    <location>
        <position position="1"/>
    </location>
</feature>
<feature type="region of interest" description="Disordered" evidence="1">
    <location>
        <begin position="1"/>
        <end position="105"/>
    </location>
</feature>
<dbReference type="Proteomes" id="UP000789342">
    <property type="component" value="Unassembled WGS sequence"/>
</dbReference>
<keyword evidence="3" id="KW-1185">Reference proteome</keyword>
<comment type="caution">
    <text evidence="2">The sequence shown here is derived from an EMBL/GenBank/DDBJ whole genome shotgun (WGS) entry which is preliminary data.</text>
</comment>
<dbReference type="AlphaFoldDB" id="A0A9N9CW94"/>
<evidence type="ECO:0000313" key="2">
    <source>
        <dbReference type="EMBL" id="CAG8616301.1"/>
    </source>
</evidence>
<feature type="compositionally biased region" description="Acidic residues" evidence="1">
    <location>
        <begin position="183"/>
        <end position="193"/>
    </location>
</feature>
<reference evidence="2" key="1">
    <citation type="submission" date="2021-06" db="EMBL/GenBank/DDBJ databases">
        <authorList>
            <person name="Kallberg Y."/>
            <person name="Tangrot J."/>
            <person name="Rosling A."/>
        </authorList>
    </citation>
    <scope>NUCLEOTIDE SEQUENCE</scope>
    <source>
        <strain evidence="2">CL551</strain>
    </source>
</reference>
<dbReference type="EMBL" id="CAJVPV010007225">
    <property type="protein sequence ID" value="CAG8616301.1"/>
    <property type="molecule type" value="Genomic_DNA"/>
</dbReference>
<feature type="region of interest" description="Disordered" evidence="1">
    <location>
        <begin position="123"/>
        <end position="219"/>
    </location>
</feature>
<name>A0A9N9CW94_9GLOM</name>
<evidence type="ECO:0000313" key="3">
    <source>
        <dbReference type="Proteomes" id="UP000789342"/>
    </source>
</evidence>
<gene>
    <name evidence="2" type="ORF">AMORRO_LOCUS8457</name>
</gene>
<feature type="compositionally biased region" description="Polar residues" evidence="1">
    <location>
        <begin position="73"/>
        <end position="92"/>
    </location>
</feature>
<dbReference type="OrthoDB" id="361102at2759"/>
<feature type="compositionally biased region" description="Polar residues" evidence="1">
    <location>
        <begin position="18"/>
        <end position="34"/>
    </location>
</feature>
<feature type="compositionally biased region" description="Polar residues" evidence="1">
    <location>
        <begin position="1"/>
        <end position="11"/>
    </location>
</feature>
<sequence>SSVDKLQVSSGTKGGQPGSTQEQDLQYSQDTGASSGDIVVVIQDDNEASKMERQAETEKKRQQNALPAWHVRSTVSGDIMTSNTGSSSAAQENEQKVEIGIANEKDDERGNFYAEYYASLYQDKANGSSMAEDDEFEEVEIEGGEDDAPNGGDEYNDDQDEFMAGDDLEEVDINAQNGHVYSDDDEFDAVDLEESMRLNKRSRKDFPEGYGNSNGNHYW</sequence>
<organism evidence="2 3">
    <name type="scientific">Acaulospora morrowiae</name>
    <dbReference type="NCBI Taxonomy" id="94023"/>
    <lineage>
        <taxon>Eukaryota</taxon>
        <taxon>Fungi</taxon>
        <taxon>Fungi incertae sedis</taxon>
        <taxon>Mucoromycota</taxon>
        <taxon>Glomeromycotina</taxon>
        <taxon>Glomeromycetes</taxon>
        <taxon>Diversisporales</taxon>
        <taxon>Acaulosporaceae</taxon>
        <taxon>Acaulospora</taxon>
    </lineage>
</organism>
<accession>A0A9N9CW94</accession>